<dbReference type="PROSITE" id="PS00198">
    <property type="entry name" value="4FE4S_FER_1"/>
    <property type="match status" value="1"/>
</dbReference>
<dbReference type="Gene3D" id="3.20.20.100">
    <property type="entry name" value="NADP-dependent oxidoreductase domain"/>
    <property type="match status" value="1"/>
</dbReference>
<dbReference type="CDD" id="cd19100">
    <property type="entry name" value="AKR_unchar"/>
    <property type="match status" value="1"/>
</dbReference>
<dbReference type="GO" id="GO:0051536">
    <property type="term" value="F:iron-sulfur cluster binding"/>
    <property type="evidence" value="ECO:0007669"/>
    <property type="project" value="UniProtKB-KW"/>
</dbReference>
<name>A0A9W6G2D5_9BACT</name>
<dbReference type="AlphaFoldDB" id="A0A9W6G2D5"/>
<dbReference type="InterPro" id="IPR017900">
    <property type="entry name" value="4Fe4S_Fe_S_CS"/>
</dbReference>
<dbReference type="SUPFAM" id="SSF51430">
    <property type="entry name" value="NAD(P)-linked oxidoreductase"/>
    <property type="match status" value="1"/>
</dbReference>
<dbReference type="Pfam" id="PF00248">
    <property type="entry name" value="Aldo_ket_red"/>
    <property type="match status" value="1"/>
</dbReference>
<evidence type="ECO:0000259" key="4">
    <source>
        <dbReference type="PROSITE" id="PS51379"/>
    </source>
</evidence>
<dbReference type="EMBL" id="BSDS01000002">
    <property type="protein sequence ID" value="GLI39108.1"/>
    <property type="molecule type" value="Genomic_DNA"/>
</dbReference>
<dbReference type="PROSITE" id="PS51379">
    <property type="entry name" value="4FE4S_FER_2"/>
    <property type="match status" value="2"/>
</dbReference>
<dbReference type="PANTHER" id="PTHR43312:SF1">
    <property type="entry name" value="NADP-DEPENDENT OXIDOREDUCTASE DOMAIN-CONTAINING PROTEIN"/>
    <property type="match status" value="1"/>
</dbReference>
<reference evidence="5" key="1">
    <citation type="submission" date="2022-12" db="EMBL/GenBank/DDBJ databases">
        <title>Reference genome sequencing for broad-spectrum identification of bacterial and archaeal isolates by mass spectrometry.</title>
        <authorList>
            <person name="Sekiguchi Y."/>
            <person name="Tourlousse D.M."/>
        </authorList>
    </citation>
    <scope>NUCLEOTIDE SEQUENCE</scope>
    <source>
        <strain evidence="5">H2</strain>
    </source>
</reference>
<evidence type="ECO:0000256" key="3">
    <source>
        <dbReference type="ARBA" id="ARBA00023014"/>
    </source>
</evidence>
<dbReference type="Gene3D" id="3.30.70.20">
    <property type="match status" value="1"/>
</dbReference>
<dbReference type="SUPFAM" id="SSF54862">
    <property type="entry name" value="4Fe-4S ferredoxins"/>
    <property type="match status" value="1"/>
</dbReference>
<sequence length="316" mass="33534">MNHVMLGTTTISIFPLVFGTLPLGPLQAGLSPSEGGRLIRHALEHGVTMIDTATLYDTYPHVREGIAGWQGDVTIVTKTHANDGPTARAHVEKGLRELGRERLDIVHLHGARVADPFTDRADVLAELLRMKEEGKIGHVGLSSHYICAILKAADHPEIEVVHPLINRTGMGILDGSAAEMAEAIAACARAGKGIYAMKALAGGNLIAEARASLAYVRGLEGVHGVAIGMLSEAEVEANIALFSGNAPEDEVWRQLESRRRKLRIMENFCKGCGGCVDACASGALTVVNGKAVLDEAACILCGYCAASCPEFIIRVV</sequence>
<keyword evidence="2" id="KW-0408">Iron</keyword>
<feature type="domain" description="4Fe-4S ferredoxin-type" evidence="4">
    <location>
        <begin position="289"/>
        <end position="316"/>
    </location>
</feature>
<dbReference type="InterPro" id="IPR023210">
    <property type="entry name" value="NADP_OxRdtase_dom"/>
</dbReference>
<organism evidence="5 6">
    <name type="scientific">Geobacter hydrogenophilus</name>
    <dbReference type="NCBI Taxonomy" id="40983"/>
    <lineage>
        <taxon>Bacteria</taxon>
        <taxon>Pseudomonadati</taxon>
        <taxon>Thermodesulfobacteriota</taxon>
        <taxon>Desulfuromonadia</taxon>
        <taxon>Geobacterales</taxon>
        <taxon>Geobacteraceae</taxon>
        <taxon>Geobacter</taxon>
    </lineage>
</organism>
<gene>
    <name evidence="5" type="ORF">GHYDROH2_26090</name>
</gene>
<evidence type="ECO:0000313" key="5">
    <source>
        <dbReference type="EMBL" id="GLI39108.1"/>
    </source>
</evidence>
<evidence type="ECO:0000313" key="6">
    <source>
        <dbReference type="Proteomes" id="UP001144352"/>
    </source>
</evidence>
<keyword evidence="6" id="KW-1185">Reference proteome</keyword>
<dbReference type="RefSeq" id="WP_214185272.1">
    <property type="nucleotide sequence ID" value="NZ_BSDS01000002.1"/>
</dbReference>
<dbReference type="Pfam" id="PF12838">
    <property type="entry name" value="Fer4_7"/>
    <property type="match status" value="1"/>
</dbReference>
<dbReference type="PANTHER" id="PTHR43312">
    <property type="entry name" value="D-THREO-ALDOSE 1-DEHYDROGENASE"/>
    <property type="match status" value="1"/>
</dbReference>
<dbReference type="Proteomes" id="UP001144352">
    <property type="component" value="Unassembled WGS sequence"/>
</dbReference>
<keyword evidence="3" id="KW-0411">Iron-sulfur</keyword>
<dbReference type="InterPro" id="IPR017896">
    <property type="entry name" value="4Fe4S_Fe-S-bd"/>
</dbReference>
<comment type="caution">
    <text evidence="5">The sequence shown here is derived from an EMBL/GenBank/DDBJ whole genome shotgun (WGS) entry which is preliminary data.</text>
</comment>
<dbReference type="InterPro" id="IPR053135">
    <property type="entry name" value="AKR2_Oxidoreductase"/>
</dbReference>
<dbReference type="InterPro" id="IPR036812">
    <property type="entry name" value="NAD(P)_OxRdtase_dom_sf"/>
</dbReference>
<evidence type="ECO:0000256" key="1">
    <source>
        <dbReference type="ARBA" id="ARBA00022723"/>
    </source>
</evidence>
<accession>A0A9W6G2D5</accession>
<evidence type="ECO:0000256" key="2">
    <source>
        <dbReference type="ARBA" id="ARBA00023004"/>
    </source>
</evidence>
<protein>
    <submittedName>
        <fullName evidence="5">Aldo/keto reductase</fullName>
    </submittedName>
</protein>
<keyword evidence="1" id="KW-0479">Metal-binding</keyword>
<proteinExistence type="predicted"/>
<feature type="domain" description="4Fe-4S ferredoxin-type" evidence="4">
    <location>
        <begin position="260"/>
        <end position="288"/>
    </location>
</feature>
<dbReference type="GO" id="GO:0046872">
    <property type="term" value="F:metal ion binding"/>
    <property type="evidence" value="ECO:0007669"/>
    <property type="project" value="UniProtKB-KW"/>
</dbReference>